<dbReference type="EMBL" id="JAACNO010001267">
    <property type="protein sequence ID" value="KAF4141753.1"/>
    <property type="molecule type" value="Genomic_DNA"/>
</dbReference>
<dbReference type="Proteomes" id="UP000704712">
    <property type="component" value="Unassembled WGS sequence"/>
</dbReference>
<feature type="region of interest" description="Disordered" evidence="1">
    <location>
        <begin position="1"/>
        <end position="61"/>
    </location>
</feature>
<accession>A0A8S9UMI7</accession>
<name>A0A8S9UMI7_PHYIN</name>
<evidence type="ECO:0000313" key="2">
    <source>
        <dbReference type="EMBL" id="KAF4141753.1"/>
    </source>
</evidence>
<protein>
    <submittedName>
        <fullName evidence="2">Uncharacterized protein</fullName>
    </submittedName>
</protein>
<dbReference type="AlphaFoldDB" id="A0A8S9UMI7"/>
<gene>
    <name evidence="2" type="ORF">GN958_ATG09083</name>
</gene>
<feature type="compositionally biased region" description="Low complexity" evidence="1">
    <location>
        <begin position="31"/>
        <end position="46"/>
    </location>
</feature>
<sequence>MQWNEDVSGQKPAKETKACGRPPNGKPAPTRPDSTTPATASSSPVAGRTTTTEVKRPACRASSVGHPTTVFVIASPRNLVTRTD</sequence>
<organism evidence="2 3">
    <name type="scientific">Phytophthora infestans</name>
    <name type="common">Potato late blight agent</name>
    <name type="synonym">Botrytis infestans</name>
    <dbReference type="NCBI Taxonomy" id="4787"/>
    <lineage>
        <taxon>Eukaryota</taxon>
        <taxon>Sar</taxon>
        <taxon>Stramenopiles</taxon>
        <taxon>Oomycota</taxon>
        <taxon>Peronosporomycetes</taxon>
        <taxon>Peronosporales</taxon>
        <taxon>Peronosporaceae</taxon>
        <taxon>Phytophthora</taxon>
    </lineage>
</organism>
<comment type="caution">
    <text evidence="2">The sequence shown here is derived from an EMBL/GenBank/DDBJ whole genome shotgun (WGS) entry which is preliminary data.</text>
</comment>
<evidence type="ECO:0000256" key="1">
    <source>
        <dbReference type="SAM" id="MobiDB-lite"/>
    </source>
</evidence>
<evidence type="ECO:0000313" key="3">
    <source>
        <dbReference type="Proteomes" id="UP000704712"/>
    </source>
</evidence>
<proteinExistence type="predicted"/>
<reference evidence="2" key="1">
    <citation type="submission" date="2020-03" db="EMBL/GenBank/DDBJ databases">
        <title>Hybrid Assembly of Korean Phytophthora infestans isolates.</title>
        <authorList>
            <person name="Prokchorchik M."/>
            <person name="Lee Y."/>
            <person name="Seo J."/>
            <person name="Cho J.-H."/>
            <person name="Park Y.-E."/>
            <person name="Jang D.-C."/>
            <person name="Im J.-S."/>
            <person name="Choi J.-G."/>
            <person name="Park H.-J."/>
            <person name="Lee G.-B."/>
            <person name="Lee Y.-G."/>
            <person name="Hong S.-Y."/>
            <person name="Cho K."/>
            <person name="Sohn K.H."/>
        </authorList>
    </citation>
    <scope>NUCLEOTIDE SEQUENCE</scope>
    <source>
        <strain evidence="2">KR_2_A2</strain>
    </source>
</reference>